<dbReference type="Pfam" id="PF14261">
    <property type="entry name" value="DUF4351"/>
    <property type="match status" value="1"/>
</dbReference>
<dbReference type="AlphaFoldDB" id="A0A080LZ26"/>
<dbReference type="InterPro" id="IPR025587">
    <property type="entry name" value="DUF4351"/>
</dbReference>
<protein>
    <recommendedName>
        <fullName evidence="1">DUF4351 domain-containing protein</fullName>
    </recommendedName>
</protein>
<reference evidence="2 3" key="1">
    <citation type="submission" date="2014-02" db="EMBL/GenBank/DDBJ databases">
        <title>Expanding our view of genomic diversity in Candidatus Accumulibacter clades.</title>
        <authorList>
            <person name="Skennerton C.T."/>
            <person name="Barr J.J."/>
            <person name="Slater F.R."/>
            <person name="Bond P.L."/>
            <person name="Tyson G.W."/>
        </authorList>
    </citation>
    <scope>NUCLEOTIDE SEQUENCE [LARGE SCALE GENOMIC DNA]</scope>
    <source>
        <strain evidence="3">BA-91</strain>
    </source>
</reference>
<comment type="caution">
    <text evidence="2">The sequence shown here is derived from an EMBL/GenBank/DDBJ whole genome shotgun (WGS) entry which is preliminary data.</text>
</comment>
<name>A0A080LZ26_9PROT</name>
<proteinExistence type="predicted"/>
<dbReference type="Proteomes" id="UP000020077">
    <property type="component" value="Unassembled WGS sequence"/>
</dbReference>
<gene>
    <name evidence="2" type="ORF">AW09_000518</name>
</gene>
<feature type="domain" description="DUF4351" evidence="1">
    <location>
        <begin position="16"/>
        <end position="69"/>
    </location>
</feature>
<sequence length="75" mass="8115">MLAERLEEWAHAYKAEGKAEGEALALQKLLKKRFGAVPSDVLAKISAASLEQIDAWLDQVLDAESLDDIFGTTAG</sequence>
<organism evidence="2 3">
    <name type="scientific">Candidatus Accumulibacter phosphatis</name>
    <dbReference type="NCBI Taxonomy" id="327160"/>
    <lineage>
        <taxon>Bacteria</taxon>
        <taxon>Pseudomonadati</taxon>
        <taxon>Pseudomonadota</taxon>
        <taxon>Betaproteobacteria</taxon>
        <taxon>Candidatus Accumulibacter</taxon>
    </lineage>
</organism>
<evidence type="ECO:0000313" key="2">
    <source>
        <dbReference type="EMBL" id="KFB74197.1"/>
    </source>
</evidence>
<evidence type="ECO:0000313" key="3">
    <source>
        <dbReference type="Proteomes" id="UP000020077"/>
    </source>
</evidence>
<accession>A0A080LZ26</accession>
<evidence type="ECO:0000259" key="1">
    <source>
        <dbReference type="Pfam" id="PF14261"/>
    </source>
</evidence>
<dbReference type="EMBL" id="JDVG02000083">
    <property type="protein sequence ID" value="KFB74197.1"/>
    <property type="molecule type" value="Genomic_DNA"/>
</dbReference>